<evidence type="ECO:0000256" key="1">
    <source>
        <dbReference type="ARBA" id="ARBA00010211"/>
    </source>
</evidence>
<evidence type="ECO:0000313" key="5">
    <source>
        <dbReference type="Proteomes" id="UP001465668"/>
    </source>
</evidence>
<proteinExistence type="inferred from homology"/>
<keyword evidence="2" id="KW-0479">Metal-binding</keyword>
<dbReference type="PANTHER" id="PTHR11820">
    <property type="entry name" value="ACYLPYRUVASE"/>
    <property type="match status" value="1"/>
</dbReference>
<protein>
    <submittedName>
        <fullName evidence="4">5-carboxymethyl-2-hydroxymuconate isomerase</fullName>
    </submittedName>
</protein>
<gene>
    <name evidence="4" type="ORF">SCAR479_11821</name>
</gene>
<evidence type="ECO:0000313" key="4">
    <source>
        <dbReference type="EMBL" id="KAK9771482.1"/>
    </source>
</evidence>
<comment type="caution">
    <text evidence="4">The sequence shown here is derived from an EMBL/GenBank/DDBJ whole genome shotgun (WGS) entry which is preliminary data.</text>
</comment>
<evidence type="ECO:0000256" key="2">
    <source>
        <dbReference type="ARBA" id="ARBA00022723"/>
    </source>
</evidence>
<dbReference type="InterPro" id="IPR011234">
    <property type="entry name" value="Fumarylacetoacetase-like_C"/>
</dbReference>
<dbReference type="PANTHER" id="PTHR11820:SF7">
    <property type="entry name" value="ACYLPYRUVASE FAHD1, MITOCHONDRIAL"/>
    <property type="match status" value="1"/>
</dbReference>
<organism evidence="4 5">
    <name type="scientific">Seiridium cardinale</name>
    <dbReference type="NCBI Taxonomy" id="138064"/>
    <lineage>
        <taxon>Eukaryota</taxon>
        <taxon>Fungi</taxon>
        <taxon>Dikarya</taxon>
        <taxon>Ascomycota</taxon>
        <taxon>Pezizomycotina</taxon>
        <taxon>Sordariomycetes</taxon>
        <taxon>Xylariomycetidae</taxon>
        <taxon>Amphisphaeriales</taxon>
        <taxon>Sporocadaceae</taxon>
        <taxon>Seiridium</taxon>
    </lineage>
</organism>
<dbReference type="Gene3D" id="3.90.850.10">
    <property type="entry name" value="Fumarylacetoacetase-like, C-terminal domain"/>
    <property type="match status" value="1"/>
</dbReference>
<reference evidence="4 5" key="1">
    <citation type="submission" date="2024-02" db="EMBL/GenBank/DDBJ databases">
        <title>First draft genome assembly of two strains of Seiridium cardinale.</title>
        <authorList>
            <person name="Emiliani G."/>
            <person name="Scali E."/>
        </authorList>
    </citation>
    <scope>NUCLEOTIDE SEQUENCE [LARGE SCALE GENOMIC DNA]</scope>
    <source>
        <strain evidence="4 5">BM-138-000479</strain>
    </source>
</reference>
<dbReference type="EMBL" id="JARVKM010000074">
    <property type="protein sequence ID" value="KAK9771482.1"/>
    <property type="molecule type" value="Genomic_DNA"/>
</dbReference>
<dbReference type="InterPro" id="IPR036663">
    <property type="entry name" value="Fumarylacetoacetase_C_sf"/>
</dbReference>
<comment type="similarity">
    <text evidence="1">Belongs to the FAH family.</text>
</comment>
<dbReference type="GO" id="GO:0016853">
    <property type="term" value="F:isomerase activity"/>
    <property type="evidence" value="ECO:0007669"/>
    <property type="project" value="UniProtKB-KW"/>
</dbReference>
<dbReference type="SUPFAM" id="SSF56529">
    <property type="entry name" value="FAH"/>
    <property type="match status" value="1"/>
</dbReference>
<name>A0ABR2XCK3_9PEZI</name>
<dbReference type="Pfam" id="PF01557">
    <property type="entry name" value="FAA_hydrolase"/>
    <property type="match status" value="1"/>
</dbReference>
<sequence length="296" mass="32365">MPAWTHLVRFLAVEDDQVHLGQLVDTARDVGLDSVNGTEIKARLINGDIFNGKVTSHVYTVKKLLSPVTKDQCSFIRCLGLNYLDHAKILGFNGSEQEANLQLPAAPILFSKPRTALTDPYPAAVTIPKCAQDETSDYEAELCVVIGTSGRDIPEADALDYVLGYTSSNDISARNLQMTTTQWSFSKGLDNSCPIGPVLVSTSVIPDPQQLKIKTIYNGETLQDGHTGDMIFDIKKQIAYLSQGTTLEAGSIILTGTPAGIGFFRKPRVFLQDGSDVRVEIEKIGTLVNKIRYEPF</sequence>
<evidence type="ECO:0000259" key="3">
    <source>
        <dbReference type="Pfam" id="PF01557"/>
    </source>
</evidence>
<keyword evidence="5" id="KW-1185">Reference proteome</keyword>
<keyword evidence="4" id="KW-0413">Isomerase</keyword>
<accession>A0ABR2XCK3</accession>
<feature type="domain" description="Fumarylacetoacetase-like C-terminal" evidence="3">
    <location>
        <begin position="76"/>
        <end position="291"/>
    </location>
</feature>
<dbReference type="Proteomes" id="UP001465668">
    <property type="component" value="Unassembled WGS sequence"/>
</dbReference>